<protein>
    <submittedName>
        <fullName evidence="7">Phytoene dehydrogenase</fullName>
    </submittedName>
</protein>
<keyword evidence="8" id="KW-1185">Reference proteome</keyword>
<evidence type="ECO:0000256" key="2">
    <source>
        <dbReference type="ARBA" id="ARBA00022729"/>
    </source>
</evidence>
<feature type="domain" description="Amine oxidase" evidence="6">
    <location>
        <begin position="35"/>
        <end position="301"/>
    </location>
</feature>
<evidence type="ECO:0000256" key="5">
    <source>
        <dbReference type="ARBA" id="ARBA00023027"/>
    </source>
</evidence>
<dbReference type="PANTHER" id="PTHR46091:SF3">
    <property type="entry name" value="AMINE OXIDASE DOMAIN-CONTAINING PROTEIN"/>
    <property type="match status" value="1"/>
</dbReference>
<organism evidence="7 8">
    <name type="scientific">Pseudaquabacterium pictum</name>
    <dbReference type="NCBI Taxonomy" id="2315236"/>
    <lineage>
        <taxon>Bacteria</taxon>
        <taxon>Pseudomonadati</taxon>
        <taxon>Pseudomonadota</taxon>
        <taxon>Betaproteobacteria</taxon>
        <taxon>Burkholderiales</taxon>
        <taxon>Sphaerotilaceae</taxon>
        <taxon>Pseudaquabacterium</taxon>
    </lineage>
</organism>
<dbReference type="Pfam" id="PF01593">
    <property type="entry name" value="Amino_oxidase"/>
    <property type="match status" value="1"/>
</dbReference>
<dbReference type="RefSeq" id="WP_137735807.1">
    <property type="nucleotide sequence ID" value="NZ_BJCL01000025.1"/>
</dbReference>
<keyword evidence="4" id="KW-0521">NADP</keyword>
<keyword evidence="2" id="KW-0732">Signal</keyword>
<dbReference type="InterPro" id="IPR052206">
    <property type="entry name" value="Retinol_saturase"/>
</dbReference>
<dbReference type="PANTHER" id="PTHR46091">
    <property type="entry name" value="BLR7054 PROTEIN"/>
    <property type="match status" value="1"/>
</dbReference>
<evidence type="ECO:0000259" key="6">
    <source>
        <dbReference type="Pfam" id="PF01593"/>
    </source>
</evidence>
<reference evidence="8" key="1">
    <citation type="submission" date="2019-03" db="EMBL/GenBank/DDBJ databases">
        <title>Aquabacterium pictum sp.nov., the first bacteriochlorophyll a-containing freshwater bacterium in the genus Aquabacterium of the class Betaproteobacteria.</title>
        <authorList>
            <person name="Hirose S."/>
            <person name="Tank M."/>
            <person name="Hara E."/>
            <person name="Tamaki H."/>
            <person name="Takaichi S."/>
            <person name="Haruta S."/>
            <person name="Hanada S."/>
        </authorList>
    </citation>
    <scope>NUCLEOTIDE SEQUENCE [LARGE SCALE GENOMIC DNA]</scope>
    <source>
        <strain evidence="8">W35</strain>
    </source>
</reference>
<gene>
    <name evidence="7" type="ORF">AQPW35_51900</name>
</gene>
<dbReference type="EMBL" id="BJCL01000025">
    <property type="protein sequence ID" value="GCL66109.1"/>
    <property type="molecule type" value="Genomic_DNA"/>
</dbReference>
<proteinExistence type="predicted"/>
<dbReference type="InterPro" id="IPR002937">
    <property type="entry name" value="Amino_oxidase"/>
</dbReference>
<evidence type="ECO:0000313" key="8">
    <source>
        <dbReference type="Proteomes" id="UP000301751"/>
    </source>
</evidence>
<dbReference type="SUPFAM" id="SSF51905">
    <property type="entry name" value="FAD/NAD(P)-binding domain"/>
    <property type="match status" value="1"/>
</dbReference>
<evidence type="ECO:0000256" key="1">
    <source>
        <dbReference type="ARBA" id="ARBA00022630"/>
    </source>
</evidence>
<sequence>MTSTTTRASARIGAPYRKHEGIHGTFDTVVIGSGMGGLALASHLAQAGQKVLLLEQNTIVGGMTQAYSRHGYRWTVGMHYIGEVGNPNGAGWKLFNRVTGGQLRWAPMPSIFNRMVIAGRGYDVPAGPQAYAEFLTSHFPAEAPAIQAYMALVGSVAKSSAPYFGAKALPPEAGAALMQRHGQDFRRHASQTTQQVLRSLTSNDELIAVICANWGDYSLEPSKSSFAMHCMLAKHYLHGAHYPEGGGAAFAQAMVPIIEAAGGRVLHSAEVAEVLVDGDAVQGVRLASGEEVRCPRVVSNAGVQNTFGRLLHGSSPGVMAAKALLPTVQDTYAIVGLNIGFKASHAELGFTPANIWSHPGPDFEANLVAHRQDFDAPFPWHFITFPSTKDPLWERDFPGRATVEMYAYTDYSHFARWAGTPWMKRGDDYLARKAVIQQRLLDELFRHTPAAVQHVDVVEVSTPLTYETFAKRERGGFMGVASSPQRFVQDWLRPATPVQGLYLTGQDVATDGVIGALVGATLCASFILQRDLMTEIRAGA</sequence>
<dbReference type="AlphaFoldDB" id="A0A480AWL0"/>
<evidence type="ECO:0000256" key="3">
    <source>
        <dbReference type="ARBA" id="ARBA00022827"/>
    </source>
</evidence>
<evidence type="ECO:0000313" key="7">
    <source>
        <dbReference type="EMBL" id="GCL66109.1"/>
    </source>
</evidence>
<dbReference type="OrthoDB" id="9800167at2"/>
<evidence type="ECO:0000256" key="4">
    <source>
        <dbReference type="ARBA" id="ARBA00022857"/>
    </source>
</evidence>
<keyword evidence="3" id="KW-0274">FAD</keyword>
<dbReference type="Gene3D" id="3.50.50.60">
    <property type="entry name" value="FAD/NAD(P)-binding domain"/>
    <property type="match status" value="2"/>
</dbReference>
<accession>A0A480AWL0</accession>
<comment type="caution">
    <text evidence="7">The sequence shown here is derived from an EMBL/GenBank/DDBJ whole genome shotgun (WGS) entry which is preliminary data.</text>
</comment>
<name>A0A480AWL0_9BURK</name>
<dbReference type="Proteomes" id="UP000301751">
    <property type="component" value="Unassembled WGS sequence"/>
</dbReference>
<dbReference type="GO" id="GO:0016491">
    <property type="term" value="F:oxidoreductase activity"/>
    <property type="evidence" value="ECO:0007669"/>
    <property type="project" value="InterPro"/>
</dbReference>
<dbReference type="InterPro" id="IPR036188">
    <property type="entry name" value="FAD/NAD-bd_sf"/>
</dbReference>
<keyword evidence="1" id="KW-0285">Flavoprotein</keyword>
<keyword evidence="5" id="KW-0520">NAD</keyword>